<organism evidence="4 5">
    <name type="scientific">Panagrolaimus davidi</name>
    <dbReference type="NCBI Taxonomy" id="227884"/>
    <lineage>
        <taxon>Eukaryota</taxon>
        <taxon>Metazoa</taxon>
        <taxon>Ecdysozoa</taxon>
        <taxon>Nematoda</taxon>
        <taxon>Chromadorea</taxon>
        <taxon>Rhabditida</taxon>
        <taxon>Tylenchina</taxon>
        <taxon>Panagrolaimomorpha</taxon>
        <taxon>Panagrolaimoidea</taxon>
        <taxon>Panagrolaimidae</taxon>
        <taxon>Panagrolaimus</taxon>
    </lineage>
</organism>
<accession>A0A914PVL1</accession>
<sequence>MMVGSGIFLLATFVVIASATPRNWGSYAVNNSQGYQDAAKLLLSGLDFTVDPCVDFYQFSCNTFLKNATIPPGATRIGTYDQSQQLVNSQIATAIGKLDSSASITEKITARGFNSCMQAFNAPPNDLSSKINTLLLSQIGGLPMITVGWKEMDWGSFWQTVGKYESQYGVGSIFSSYVSVDYGHTNQHALYINQGALEMPRDYYVKMEYLSQMDDYLSSLTSLVQLFNANIGGTASNNDIKQMVTDTVKLEINLALAMVPDELLRNYEQQYNLYTLSTLQSAYPNIGWTKYIQGALADVDPNYQQDHYVVVQPAYFAAVDSMIGGQRVTQKQLANFVGIRMLLSFSEFIGGDARKLSRKIRQFEKPKKTRRTINFYDEASQAC</sequence>
<dbReference type="GO" id="GO:0016485">
    <property type="term" value="P:protein processing"/>
    <property type="evidence" value="ECO:0007669"/>
    <property type="project" value="TreeGrafter"/>
</dbReference>
<dbReference type="Proteomes" id="UP000887578">
    <property type="component" value="Unplaced"/>
</dbReference>
<dbReference type="PROSITE" id="PS51885">
    <property type="entry name" value="NEPRILYSIN"/>
    <property type="match status" value="1"/>
</dbReference>
<reference evidence="5" key="1">
    <citation type="submission" date="2022-11" db="UniProtKB">
        <authorList>
            <consortium name="WormBaseParasite"/>
        </authorList>
    </citation>
    <scope>IDENTIFICATION</scope>
</reference>
<dbReference type="InterPro" id="IPR042089">
    <property type="entry name" value="Peptidase_M13_dom_2"/>
</dbReference>
<protein>
    <submittedName>
        <fullName evidence="5">Peptidase M13 N-terminal domain-containing protein</fullName>
    </submittedName>
</protein>
<dbReference type="Pfam" id="PF05649">
    <property type="entry name" value="Peptidase_M13_N"/>
    <property type="match status" value="1"/>
</dbReference>
<dbReference type="InterPro" id="IPR008753">
    <property type="entry name" value="Peptidase_M13_N"/>
</dbReference>
<dbReference type="PANTHER" id="PTHR11733">
    <property type="entry name" value="ZINC METALLOPROTEASE FAMILY M13 NEPRILYSIN-RELATED"/>
    <property type="match status" value="1"/>
</dbReference>
<name>A0A914PVL1_9BILA</name>
<keyword evidence="2" id="KW-0732">Signal</keyword>
<dbReference type="InterPro" id="IPR000718">
    <property type="entry name" value="Peptidase_M13"/>
</dbReference>
<comment type="similarity">
    <text evidence="1">Belongs to the peptidase M13 family.</text>
</comment>
<keyword evidence="4" id="KW-1185">Reference proteome</keyword>
<evidence type="ECO:0000313" key="5">
    <source>
        <dbReference type="WBParaSite" id="PDA_v2.g20375.t1"/>
    </source>
</evidence>
<dbReference type="GO" id="GO:0004222">
    <property type="term" value="F:metalloendopeptidase activity"/>
    <property type="evidence" value="ECO:0007669"/>
    <property type="project" value="InterPro"/>
</dbReference>
<dbReference type="InterPro" id="IPR024079">
    <property type="entry name" value="MetalloPept_cat_dom_sf"/>
</dbReference>
<dbReference type="GO" id="GO:0005886">
    <property type="term" value="C:plasma membrane"/>
    <property type="evidence" value="ECO:0007669"/>
    <property type="project" value="TreeGrafter"/>
</dbReference>
<dbReference type="WBParaSite" id="PDA_v2.g20375.t1">
    <property type="protein sequence ID" value="PDA_v2.g20375.t1"/>
    <property type="gene ID" value="PDA_v2.g20375"/>
</dbReference>
<evidence type="ECO:0000256" key="1">
    <source>
        <dbReference type="ARBA" id="ARBA00007357"/>
    </source>
</evidence>
<evidence type="ECO:0000259" key="3">
    <source>
        <dbReference type="Pfam" id="PF05649"/>
    </source>
</evidence>
<feature type="signal peptide" evidence="2">
    <location>
        <begin position="1"/>
        <end position="19"/>
    </location>
</feature>
<proteinExistence type="inferred from homology"/>
<dbReference type="Gene3D" id="1.10.1380.10">
    <property type="entry name" value="Neutral endopeptidase , domain2"/>
    <property type="match status" value="1"/>
</dbReference>
<dbReference type="Gene3D" id="3.40.390.10">
    <property type="entry name" value="Collagenase (Catalytic Domain)"/>
    <property type="match status" value="1"/>
</dbReference>
<evidence type="ECO:0000313" key="4">
    <source>
        <dbReference type="Proteomes" id="UP000887578"/>
    </source>
</evidence>
<feature type="chain" id="PRO_5036895231" evidence="2">
    <location>
        <begin position="20"/>
        <end position="383"/>
    </location>
</feature>
<dbReference type="PANTHER" id="PTHR11733:SF188">
    <property type="entry name" value="NEPRILYSIN"/>
    <property type="match status" value="1"/>
</dbReference>
<dbReference type="AlphaFoldDB" id="A0A914PVL1"/>
<feature type="domain" description="Peptidase M13 N-terminal" evidence="3">
    <location>
        <begin position="52"/>
        <end position="362"/>
    </location>
</feature>
<evidence type="ECO:0000256" key="2">
    <source>
        <dbReference type="SAM" id="SignalP"/>
    </source>
</evidence>
<dbReference type="SUPFAM" id="SSF55486">
    <property type="entry name" value="Metalloproteases ('zincins'), catalytic domain"/>
    <property type="match status" value="1"/>
</dbReference>